<protein>
    <submittedName>
        <fullName evidence="2">Uncharacterized protein</fullName>
    </submittedName>
</protein>
<gene>
    <name evidence="2" type="ORF">E2C04_05300</name>
</gene>
<dbReference type="KEGG" id="ndp:E2C04_05300"/>
<sequence>MNDTPWIEARTIDLENARETFALAARHVLADVAGDYHAVITVPELARQVQERTRIRNRQAPGLWIGDILFRVAKDCHRRAEPLLGSLVIGPDGRMPEWYADTVNAVRGDVVTSPEMHAATERLECYRRHGADLPADGGEPALPRRPWPASGRHAHRVRPPRGRARRVRRPRARRARRRPRSPPRSPLPRPRSSARAASWCCPRPGCATTATETSLGSGHSNPPPTGSSPLNRRTTGVLDPSR</sequence>
<evidence type="ECO:0000256" key="1">
    <source>
        <dbReference type="SAM" id="MobiDB-lite"/>
    </source>
</evidence>
<name>A0A4P7U9R1_9ACTN</name>
<feature type="region of interest" description="Disordered" evidence="1">
    <location>
        <begin position="130"/>
        <end position="242"/>
    </location>
</feature>
<dbReference type="OrthoDB" id="5916883at2"/>
<dbReference type="RefSeq" id="WP_135831828.1">
    <property type="nucleotide sequence ID" value="NZ_CP038462.1"/>
</dbReference>
<evidence type="ECO:0000313" key="3">
    <source>
        <dbReference type="Proteomes" id="UP000297025"/>
    </source>
</evidence>
<organism evidence="2 3">
    <name type="scientific">Nocardioides daphniae</name>
    <dbReference type="NCBI Taxonomy" id="402297"/>
    <lineage>
        <taxon>Bacteria</taxon>
        <taxon>Bacillati</taxon>
        <taxon>Actinomycetota</taxon>
        <taxon>Actinomycetes</taxon>
        <taxon>Propionibacteriales</taxon>
        <taxon>Nocardioidaceae</taxon>
        <taxon>Nocardioides</taxon>
    </lineage>
</organism>
<feature type="compositionally biased region" description="Basic residues" evidence="1">
    <location>
        <begin position="152"/>
        <end position="181"/>
    </location>
</feature>
<accession>A0A4P7U9R1</accession>
<evidence type="ECO:0000313" key="2">
    <source>
        <dbReference type="EMBL" id="QCC76780.1"/>
    </source>
</evidence>
<dbReference type="EMBL" id="CP038462">
    <property type="protein sequence ID" value="QCC76780.1"/>
    <property type="molecule type" value="Genomic_DNA"/>
</dbReference>
<dbReference type="AlphaFoldDB" id="A0A4P7U9R1"/>
<reference evidence="2 3" key="1">
    <citation type="journal article" date="2008" name="Int. J. Syst. Evol. Microbiol.">
        <title>Nocardioides daphniae sp. nov., isolated from Daphnia cucullata (Crustacea: Cladocera).</title>
        <authorList>
            <person name="Toth E.M."/>
            <person name="Keki Z."/>
            <person name="Homonnay Z.G."/>
            <person name="Borsodi A.K."/>
            <person name="Marialigeti K."/>
            <person name="Schumann P."/>
        </authorList>
    </citation>
    <scope>NUCLEOTIDE SEQUENCE [LARGE SCALE GENOMIC DNA]</scope>
    <source>
        <strain evidence="2 3">JCM 16608</strain>
    </source>
</reference>
<dbReference type="Proteomes" id="UP000297025">
    <property type="component" value="Chromosome"/>
</dbReference>
<proteinExistence type="predicted"/>
<feature type="compositionally biased region" description="Polar residues" evidence="1">
    <location>
        <begin position="208"/>
        <end position="220"/>
    </location>
</feature>